<gene>
    <name evidence="4" type="ORF">ACFQ4R_08845</name>
</gene>
<dbReference type="InterPro" id="IPR013783">
    <property type="entry name" value="Ig-like_fold"/>
</dbReference>
<evidence type="ECO:0000313" key="5">
    <source>
        <dbReference type="Proteomes" id="UP001597191"/>
    </source>
</evidence>
<feature type="signal peptide" evidence="2">
    <location>
        <begin position="1"/>
        <end position="29"/>
    </location>
</feature>
<feature type="compositionally biased region" description="Low complexity" evidence="1">
    <location>
        <begin position="66"/>
        <end position="79"/>
    </location>
</feature>
<accession>A0ABW4BN71</accession>
<evidence type="ECO:0000256" key="1">
    <source>
        <dbReference type="SAM" id="MobiDB-lite"/>
    </source>
</evidence>
<evidence type="ECO:0000259" key="3">
    <source>
        <dbReference type="Pfam" id="PF16555"/>
    </source>
</evidence>
<feature type="domain" description="Gram-positive pilin subunit D1 N-terminal" evidence="3">
    <location>
        <begin position="45"/>
        <end position="189"/>
    </location>
</feature>
<reference evidence="5" key="1">
    <citation type="journal article" date="2019" name="Int. J. Syst. Evol. Microbiol.">
        <title>The Global Catalogue of Microorganisms (GCM) 10K type strain sequencing project: providing services to taxonomists for standard genome sequencing and annotation.</title>
        <authorList>
            <consortium name="The Broad Institute Genomics Platform"/>
            <consortium name="The Broad Institute Genome Sequencing Center for Infectious Disease"/>
            <person name="Wu L."/>
            <person name="Ma J."/>
        </authorList>
    </citation>
    <scope>NUCLEOTIDE SEQUENCE [LARGE SCALE GENOMIC DNA]</scope>
    <source>
        <strain evidence="5">CCM 8937</strain>
    </source>
</reference>
<keyword evidence="5" id="KW-1185">Reference proteome</keyword>
<evidence type="ECO:0000256" key="2">
    <source>
        <dbReference type="SAM" id="SignalP"/>
    </source>
</evidence>
<feature type="region of interest" description="Disordered" evidence="1">
    <location>
        <begin position="59"/>
        <end position="79"/>
    </location>
</feature>
<name>A0ABW4BN71_9LACO</name>
<dbReference type="EMBL" id="JBHTOH010000085">
    <property type="protein sequence ID" value="MFD1411690.1"/>
    <property type="molecule type" value="Genomic_DNA"/>
</dbReference>
<dbReference type="InterPro" id="IPR032364">
    <property type="entry name" value="GramPos_pilinD1_N"/>
</dbReference>
<sequence>MKRKFMIRALFMSLLLLATVGLTTSVKQATVFADTVDATIDDSSTRSITIHKYAGTAAQATGKNESATGTTTDAPASTSTPLANVQFTIQKVVPKTGETSDSIVASNPDTYQMSGDPFKGSTNADGTYKQNLGTGTDVDGLYLVTELASLSIATPTPAFIVSVPQVNADATSGTNNSVNYDVNVYPKNEVVSTTLNPTIAFHSTLDNPLGTTDNPDTQMTSTMSQGHVIYKYTIDTPTDITSILQC</sequence>
<proteinExistence type="predicted"/>
<evidence type="ECO:0000313" key="4">
    <source>
        <dbReference type="EMBL" id="MFD1411690.1"/>
    </source>
</evidence>
<organism evidence="4 5">
    <name type="scientific">Lapidilactobacillus gannanensis</name>
    <dbReference type="NCBI Taxonomy" id="2486002"/>
    <lineage>
        <taxon>Bacteria</taxon>
        <taxon>Bacillati</taxon>
        <taxon>Bacillota</taxon>
        <taxon>Bacilli</taxon>
        <taxon>Lactobacillales</taxon>
        <taxon>Lactobacillaceae</taxon>
        <taxon>Lapidilactobacillus</taxon>
    </lineage>
</organism>
<dbReference type="RefSeq" id="WP_125650291.1">
    <property type="nucleotide sequence ID" value="NZ_JBHTOH010000085.1"/>
</dbReference>
<dbReference type="Pfam" id="PF16555">
    <property type="entry name" value="GramPos_pilinD1"/>
    <property type="match status" value="1"/>
</dbReference>
<comment type="caution">
    <text evidence="4">The sequence shown here is derived from an EMBL/GenBank/DDBJ whole genome shotgun (WGS) entry which is preliminary data.</text>
</comment>
<dbReference type="Gene3D" id="2.60.40.10">
    <property type="entry name" value="Immunoglobulins"/>
    <property type="match status" value="1"/>
</dbReference>
<dbReference type="Proteomes" id="UP001597191">
    <property type="component" value="Unassembled WGS sequence"/>
</dbReference>
<feature type="chain" id="PRO_5045968778" evidence="2">
    <location>
        <begin position="30"/>
        <end position="246"/>
    </location>
</feature>
<keyword evidence="2" id="KW-0732">Signal</keyword>
<protein>
    <submittedName>
        <fullName evidence="4">Pilin N-terminal domain-containing protein</fullName>
    </submittedName>
</protein>